<evidence type="ECO:0000313" key="2">
    <source>
        <dbReference type="EMBL" id="EWM52583.1"/>
    </source>
</evidence>
<dbReference type="EMBL" id="ATAX01000035">
    <property type="protein sequence ID" value="EWM52583.1"/>
    <property type="molecule type" value="Genomic_DNA"/>
</dbReference>
<keyword evidence="3" id="KW-1185">Reference proteome</keyword>
<dbReference type="SUPFAM" id="SSF53098">
    <property type="entry name" value="Ribonuclease H-like"/>
    <property type="match status" value="1"/>
</dbReference>
<gene>
    <name evidence="2" type="ORF">RF007C_08585</name>
</gene>
<protein>
    <recommendedName>
        <fullName evidence="1">Integrase catalytic domain-containing protein</fullName>
    </recommendedName>
</protein>
<dbReference type="InterPro" id="IPR012337">
    <property type="entry name" value="RNaseH-like_sf"/>
</dbReference>
<dbReference type="OrthoDB" id="1822268at2"/>
<comment type="caution">
    <text evidence="2">The sequence shown here is derived from an EMBL/GenBank/DDBJ whole genome shotgun (WGS) entry which is preliminary data.</text>
</comment>
<dbReference type="Proteomes" id="UP000019365">
    <property type="component" value="Unassembled WGS sequence"/>
</dbReference>
<accession>W7UF79</accession>
<dbReference type="Pfam" id="PF13333">
    <property type="entry name" value="rve_2"/>
    <property type="match status" value="1"/>
</dbReference>
<dbReference type="PATRIC" id="fig|1341157.4.peg.2959"/>
<dbReference type="eggNOG" id="COG2801">
    <property type="taxonomic scope" value="Bacteria"/>
</dbReference>
<evidence type="ECO:0000313" key="3">
    <source>
        <dbReference type="Proteomes" id="UP000019365"/>
    </source>
</evidence>
<proteinExistence type="predicted"/>
<name>W7UF79_RUMFL</name>
<reference evidence="2 3" key="1">
    <citation type="journal article" date="2014" name="PLoS ONE">
        <title>Rumen cellulosomics: divergent fiber-degrading strategies revealed by comparative genome-wide analysis of six ruminococcal strains.</title>
        <authorList>
            <person name="Dassa B."/>
            <person name="Borovok I."/>
            <person name="Ruimy-Israeli V."/>
            <person name="Lamed R."/>
            <person name="Flint H.J."/>
            <person name="Duncan S.H."/>
            <person name="Henrissat B."/>
            <person name="Coutinho P."/>
            <person name="Morrison M."/>
            <person name="Mosoni P."/>
            <person name="Yeoman C.J."/>
            <person name="White B.A."/>
            <person name="Bayer E.A."/>
        </authorList>
    </citation>
    <scope>NUCLEOTIDE SEQUENCE [LARGE SCALE GENOMIC DNA]</scope>
    <source>
        <strain evidence="2 3">007c</strain>
    </source>
</reference>
<sequence length="51" mass="6309">MKQEWLNDQHFKTREEAKKAVFEYICIFYNRIRIHASNDYMTPEEYYSISA</sequence>
<feature type="domain" description="Integrase catalytic" evidence="1">
    <location>
        <begin position="2"/>
        <end position="46"/>
    </location>
</feature>
<evidence type="ECO:0000259" key="1">
    <source>
        <dbReference type="Pfam" id="PF13333"/>
    </source>
</evidence>
<organism evidence="2 3">
    <name type="scientific">Ruminococcus flavefaciens 007c</name>
    <dbReference type="NCBI Taxonomy" id="1341157"/>
    <lineage>
        <taxon>Bacteria</taxon>
        <taxon>Bacillati</taxon>
        <taxon>Bacillota</taxon>
        <taxon>Clostridia</taxon>
        <taxon>Eubacteriales</taxon>
        <taxon>Oscillospiraceae</taxon>
        <taxon>Ruminococcus</taxon>
    </lineage>
</organism>
<dbReference type="GO" id="GO:0015074">
    <property type="term" value="P:DNA integration"/>
    <property type="evidence" value="ECO:0007669"/>
    <property type="project" value="InterPro"/>
</dbReference>
<dbReference type="InterPro" id="IPR001584">
    <property type="entry name" value="Integrase_cat-core"/>
</dbReference>
<dbReference type="AlphaFoldDB" id="W7UF79"/>